<organism evidence="1 2">
    <name type="scientific">Hyalomma asiaticum</name>
    <name type="common">Tick</name>
    <dbReference type="NCBI Taxonomy" id="266040"/>
    <lineage>
        <taxon>Eukaryota</taxon>
        <taxon>Metazoa</taxon>
        <taxon>Ecdysozoa</taxon>
        <taxon>Arthropoda</taxon>
        <taxon>Chelicerata</taxon>
        <taxon>Arachnida</taxon>
        <taxon>Acari</taxon>
        <taxon>Parasitiformes</taxon>
        <taxon>Ixodida</taxon>
        <taxon>Ixodoidea</taxon>
        <taxon>Ixodidae</taxon>
        <taxon>Hyalomminae</taxon>
        <taxon>Hyalomma</taxon>
    </lineage>
</organism>
<reference evidence="1" key="1">
    <citation type="submission" date="2020-05" db="EMBL/GenBank/DDBJ databases">
        <title>Large-scale comparative analyses of tick genomes elucidate their genetic diversity and vector capacities.</title>
        <authorList>
            <person name="Jia N."/>
            <person name="Wang J."/>
            <person name="Shi W."/>
            <person name="Du L."/>
            <person name="Sun Y."/>
            <person name="Zhan W."/>
            <person name="Jiang J."/>
            <person name="Wang Q."/>
            <person name="Zhang B."/>
            <person name="Ji P."/>
            <person name="Sakyi L.B."/>
            <person name="Cui X."/>
            <person name="Yuan T."/>
            <person name="Jiang B."/>
            <person name="Yang W."/>
            <person name="Lam T.T.-Y."/>
            <person name="Chang Q."/>
            <person name="Ding S."/>
            <person name="Wang X."/>
            <person name="Zhu J."/>
            <person name="Ruan X."/>
            <person name="Zhao L."/>
            <person name="Wei J."/>
            <person name="Que T."/>
            <person name="Du C."/>
            <person name="Cheng J."/>
            <person name="Dai P."/>
            <person name="Han X."/>
            <person name="Huang E."/>
            <person name="Gao Y."/>
            <person name="Liu J."/>
            <person name="Shao H."/>
            <person name="Ye R."/>
            <person name="Li L."/>
            <person name="Wei W."/>
            <person name="Wang X."/>
            <person name="Wang C."/>
            <person name="Yang T."/>
            <person name="Huo Q."/>
            <person name="Li W."/>
            <person name="Guo W."/>
            <person name="Chen H."/>
            <person name="Zhou L."/>
            <person name="Ni X."/>
            <person name="Tian J."/>
            <person name="Zhou Y."/>
            <person name="Sheng Y."/>
            <person name="Liu T."/>
            <person name="Pan Y."/>
            <person name="Xia L."/>
            <person name="Li J."/>
            <person name="Zhao F."/>
            <person name="Cao W."/>
        </authorList>
    </citation>
    <scope>NUCLEOTIDE SEQUENCE</scope>
    <source>
        <strain evidence="1">Hyas-2018</strain>
    </source>
</reference>
<gene>
    <name evidence="1" type="ORF">HPB50_009362</name>
</gene>
<dbReference type="EMBL" id="CM023484">
    <property type="protein sequence ID" value="KAH6932761.1"/>
    <property type="molecule type" value="Genomic_DNA"/>
</dbReference>
<proteinExistence type="predicted"/>
<keyword evidence="2" id="KW-1185">Reference proteome</keyword>
<comment type="caution">
    <text evidence="1">The sequence shown here is derived from an EMBL/GenBank/DDBJ whole genome shotgun (WGS) entry which is preliminary data.</text>
</comment>
<evidence type="ECO:0000313" key="1">
    <source>
        <dbReference type="EMBL" id="KAH6932761.1"/>
    </source>
</evidence>
<protein>
    <submittedName>
        <fullName evidence="1">Uncharacterized protein</fullName>
    </submittedName>
</protein>
<sequence>MASTFLQPPAYFEPGDNPQQAWEDWKEAYNIYEQACEYSTKPTATRRALLLHVLGPDGRRVGQTFFPTLPNTDGQEPTDQVAYLLEQFDALCRPYKNGGNTGLVGGSVPVFDELVLSTARMAKVNTVDPLSGENQERQASGLAGHKNKG</sequence>
<name>A0ACB7SCT0_HYAAI</name>
<accession>A0ACB7SCT0</accession>
<evidence type="ECO:0000313" key="2">
    <source>
        <dbReference type="Proteomes" id="UP000821845"/>
    </source>
</evidence>
<dbReference type="Proteomes" id="UP000821845">
    <property type="component" value="Chromosome 4"/>
</dbReference>